<dbReference type="Pfam" id="PF13723">
    <property type="entry name" value="Ketoacyl-synt_2"/>
    <property type="match status" value="1"/>
</dbReference>
<dbReference type="InterPro" id="IPR016039">
    <property type="entry name" value="Thiolase-like"/>
</dbReference>
<feature type="domain" description="Beta-ketoacyl synthase-like N-terminal" evidence="1">
    <location>
        <begin position="36"/>
        <end position="201"/>
    </location>
</feature>
<dbReference type="OrthoDB" id="9798676at2"/>
<organism evidence="2 3">
    <name type="scientific">Paraburkholderia phenazinium</name>
    <dbReference type="NCBI Taxonomy" id="60549"/>
    <lineage>
        <taxon>Bacteria</taxon>
        <taxon>Pseudomonadati</taxon>
        <taxon>Pseudomonadota</taxon>
        <taxon>Betaproteobacteria</taxon>
        <taxon>Burkholderiales</taxon>
        <taxon>Burkholderiaceae</taxon>
        <taxon>Paraburkholderia</taxon>
    </lineage>
</organism>
<dbReference type="RefSeq" id="WP_074264588.1">
    <property type="nucleotide sequence ID" value="NZ_FSRM01000001.1"/>
</dbReference>
<proteinExistence type="predicted"/>
<dbReference type="GO" id="GO:0016746">
    <property type="term" value="F:acyltransferase activity"/>
    <property type="evidence" value="ECO:0007669"/>
    <property type="project" value="InterPro"/>
</dbReference>
<dbReference type="Gene3D" id="3.40.47.10">
    <property type="match status" value="1"/>
</dbReference>
<gene>
    <name evidence="2" type="ORF">SAMN05444168_2580</name>
</gene>
<evidence type="ECO:0000259" key="1">
    <source>
        <dbReference type="Pfam" id="PF13723"/>
    </source>
</evidence>
<dbReference type="Proteomes" id="UP000184693">
    <property type="component" value="Unassembled WGS sequence"/>
</dbReference>
<dbReference type="InterPro" id="IPR014030">
    <property type="entry name" value="Ketoacyl_synth_N"/>
</dbReference>
<reference evidence="2 3" key="1">
    <citation type="submission" date="2016-11" db="EMBL/GenBank/DDBJ databases">
        <authorList>
            <person name="Jaros S."/>
            <person name="Januszkiewicz K."/>
            <person name="Wedrychowicz H."/>
        </authorList>
    </citation>
    <scope>NUCLEOTIDE SEQUENCE [LARGE SCALE GENOMIC DNA]</scope>
    <source>
        <strain evidence="2 3">GAS86</strain>
    </source>
</reference>
<name>A0A1N6GPP3_9BURK</name>
<evidence type="ECO:0000313" key="2">
    <source>
        <dbReference type="EMBL" id="SIO09511.1"/>
    </source>
</evidence>
<sequence length="280" mass="29101">MIPLSAVIESVGLIGPGLASWVEAQAILAGRAPYEAARTVVPAPASLPSAERRRTGTSVKLALAVGHEAVAASGRDAASLATVFSASGGDGQNCHAICETLASDDRKLSPTRFHNSVHNAPAGYWSIATRAMAPSNVLCAYDGSFAAGLLESLCQVAVDGVPTLLIVFDTEYPAPMRDVRPVPDAFGVALLLSPVQGADVRTPAGTDTSALARIDARLTDTPASVLAVPEFEQMRRSNPAARALPLLEALAKQRPASVVLDYLQDVQLQLDITVPNGSSE</sequence>
<dbReference type="AlphaFoldDB" id="A0A1N6GPP3"/>
<evidence type="ECO:0000313" key="3">
    <source>
        <dbReference type="Proteomes" id="UP000184693"/>
    </source>
</evidence>
<dbReference type="SUPFAM" id="SSF53901">
    <property type="entry name" value="Thiolase-like"/>
    <property type="match status" value="1"/>
</dbReference>
<protein>
    <submittedName>
        <fullName evidence="2">Beta-ketoacyl synthase, N-terminal domain</fullName>
    </submittedName>
</protein>
<dbReference type="EMBL" id="FSRM01000001">
    <property type="protein sequence ID" value="SIO09511.1"/>
    <property type="molecule type" value="Genomic_DNA"/>
</dbReference>
<accession>A0A1N6GPP3</accession>